<sequence length="123" mass="14641">MRVEEVITLEQLQHHRYIASQINNTRDRWNDLCSWYPLAQAQQYQQFGRIYAESLNKFGAEQFKQYAERRRLRSCYTAPIYKQQLEAFRAHGNYPMNYLDNLKYSITTNGEYGLITPAAHHSC</sequence>
<organism evidence="1 2">
    <name type="scientific">Drosophila busckii</name>
    <name type="common">Fruit fly</name>
    <dbReference type="NCBI Taxonomy" id="30019"/>
    <lineage>
        <taxon>Eukaryota</taxon>
        <taxon>Metazoa</taxon>
        <taxon>Ecdysozoa</taxon>
        <taxon>Arthropoda</taxon>
        <taxon>Hexapoda</taxon>
        <taxon>Insecta</taxon>
        <taxon>Pterygota</taxon>
        <taxon>Neoptera</taxon>
        <taxon>Endopterygota</taxon>
        <taxon>Diptera</taxon>
        <taxon>Brachycera</taxon>
        <taxon>Muscomorpha</taxon>
        <taxon>Ephydroidea</taxon>
        <taxon>Drosophilidae</taxon>
        <taxon>Drosophila</taxon>
    </lineage>
</organism>
<proteinExistence type="predicted"/>
<dbReference type="EMBL" id="CP012523">
    <property type="protein sequence ID" value="ALC40064.1"/>
    <property type="molecule type" value="Genomic_DNA"/>
</dbReference>
<evidence type="ECO:0000313" key="1">
    <source>
        <dbReference type="EMBL" id="ALC40064.1"/>
    </source>
</evidence>
<evidence type="ECO:0000313" key="2">
    <source>
        <dbReference type="Proteomes" id="UP000494163"/>
    </source>
</evidence>
<accession>A0A0M4EBQ5</accession>
<reference evidence="1 2" key="1">
    <citation type="submission" date="2015-08" db="EMBL/GenBank/DDBJ databases">
        <title>Ancestral chromatin configuration constrains chromatin evolution on differentiating sex chromosomes in Drosophila.</title>
        <authorList>
            <person name="Zhou Q."/>
            <person name="Bachtrog D."/>
        </authorList>
    </citation>
    <scope>NUCLEOTIDE SEQUENCE [LARGE SCALE GENOMIC DNA]</scope>
    <source>
        <tissue evidence="1">Whole larvae</tissue>
    </source>
</reference>
<dbReference type="OrthoDB" id="7829639at2759"/>
<keyword evidence="2" id="KW-1185">Reference proteome</keyword>
<dbReference type="OMA" id="LMMHGVI"/>
<name>A0A0M4EBQ5_DROBS</name>
<dbReference type="AlphaFoldDB" id="A0A0M4EBQ5"/>
<gene>
    <name evidence="1" type="ORF">Dbus_chr2Lg2149</name>
</gene>
<protein>
    <submittedName>
        <fullName evidence="1">CG34169</fullName>
    </submittedName>
</protein>
<dbReference type="Proteomes" id="UP000494163">
    <property type="component" value="Chromosome 2L"/>
</dbReference>